<keyword evidence="1" id="KW-1133">Transmembrane helix</keyword>
<feature type="transmembrane region" description="Helical" evidence="1">
    <location>
        <begin position="101"/>
        <end position="122"/>
    </location>
</feature>
<comment type="caution">
    <text evidence="3">The sequence shown here is derived from an EMBL/GenBank/DDBJ whole genome shotgun (WGS) entry which is preliminary data.</text>
</comment>
<evidence type="ECO:0000259" key="2">
    <source>
        <dbReference type="Pfam" id="PF13464"/>
    </source>
</evidence>
<organism evidence="3 4">
    <name type="scientific">SAR86 cluster bacterium</name>
    <dbReference type="NCBI Taxonomy" id="2030880"/>
    <lineage>
        <taxon>Bacteria</taxon>
        <taxon>Pseudomonadati</taxon>
        <taxon>Pseudomonadota</taxon>
        <taxon>Gammaproteobacteria</taxon>
        <taxon>SAR86 cluster</taxon>
    </lineage>
</organism>
<dbReference type="InterPro" id="IPR001387">
    <property type="entry name" value="Cro/C1-type_HTH"/>
</dbReference>
<proteinExistence type="predicted"/>
<dbReference type="CDD" id="cd00093">
    <property type="entry name" value="HTH_XRE"/>
    <property type="match status" value="1"/>
</dbReference>
<dbReference type="AlphaFoldDB" id="A0A520MHB0"/>
<evidence type="ECO:0000313" key="4">
    <source>
        <dbReference type="Proteomes" id="UP000315782"/>
    </source>
</evidence>
<sequence length="254" mass="29045">MNQDFKSANSAKIGKGFSDARENLDLSIEEVASKSLINIKYIKAIESGDYSDFPSEGFSRAYFRKYATFLNLKLDFPAIYATENRKNKIIKKSFPISSKPIYKLLISSLIIVILLVTFFLFINSTDKNKIKNDPNILITKASEANILKIIQDVQMNFGINEEIKSNNQIEDNVNESKILLYFKDECWIEIYSNEKLIEYQLFNSEDNFSMTIKKPFTIVVGNAEAVVGSYEGSNIDFITNANRLRVNTIIFNDE</sequence>
<dbReference type="InterPro" id="IPR050400">
    <property type="entry name" value="Bact_Cytoskel_RodZ"/>
</dbReference>
<evidence type="ECO:0000256" key="1">
    <source>
        <dbReference type="SAM" id="Phobius"/>
    </source>
</evidence>
<keyword evidence="1" id="KW-0812">Transmembrane</keyword>
<feature type="domain" description="Cytoskeleton protein RodZ-like C-terminal" evidence="2">
    <location>
        <begin position="181"/>
        <end position="239"/>
    </location>
</feature>
<dbReference type="InterPro" id="IPR010982">
    <property type="entry name" value="Lambda_DNA-bd_dom_sf"/>
</dbReference>
<dbReference type="Proteomes" id="UP000315782">
    <property type="component" value="Unassembled WGS sequence"/>
</dbReference>
<dbReference type="PANTHER" id="PTHR34475:SF1">
    <property type="entry name" value="CYTOSKELETON PROTEIN RODZ"/>
    <property type="match status" value="1"/>
</dbReference>
<name>A0A520MHB0_9GAMM</name>
<dbReference type="GO" id="GO:0003677">
    <property type="term" value="F:DNA binding"/>
    <property type="evidence" value="ECO:0007669"/>
    <property type="project" value="InterPro"/>
</dbReference>
<dbReference type="PANTHER" id="PTHR34475">
    <property type="match status" value="1"/>
</dbReference>
<gene>
    <name evidence="3" type="ORF">EVA96_02640</name>
</gene>
<dbReference type="InterPro" id="IPR025194">
    <property type="entry name" value="RodZ-like_C"/>
</dbReference>
<evidence type="ECO:0000313" key="3">
    <source>
        <dbReference type="EMBL" id="RZO20616.1"/>
    </source>
</evidence>
<keyword evidence="1" id="KW-0472">Membrane</keyword>
<dbReference type="EMBL" id="SHBI01000015">
    <property type="protein sequence ID" value="RZO20616.1"/>
    <property type="molecule type" value="Genomic_DNA"/>
</dbReference>
<dbReference type="Pfam" id="PF13413">
    <property type="entry name" value="HTH_25"/>
    <property type="match status" value="1"/>
</dbReference>
<dbReference type="Gene3D" id="1.10.260.40">
    <property type="entry name" value="lambda repressor-like DNA-binding domains"/>
    <property type="match status" value="1"/>
</dbReference>
<dbReference type="Pfam" id="PF13464">
    <property type="entry name" value="RodZ_C"/>
    <property type="match status" value="1"/>
</dbReference>
<protein>
    <submittedName>
        <fullName evidence="3">Helix-turn-helix domain-containing protein</fullName>
    </submittedName>
</protein>
<accession>A0A520MHB0</accession>
<reference evidence="3 4" key="1">
    <citation type="submission" date="2019-02" db="EMBL/GenBank/DDBJ databases">
        <title>Prokaryotic population dynamics and viral predation in marine succession experiment using metagenomics: the confinement effect.</title>
        <authorList>
            <person name="Haro-Moreno J.M."/>
            <person name="Rodriguez-Valera F."/>
            <person name="Lopez-Perez M."/>
        </authorList>
    </citation>
    <scope>NUCLEOTIDE SEQUENCE [LARGE SCALE GENOMIC DNA]</scope>
    <source>
        <strain evidence="3">MED-G163</strain>
    </source>
</reference>